<accession>A0A6J6QCN4</accession>
<proteinExistence type="inferred from homology"/>
<reference evidence="2" key="1">
    <citation type="submission" date="2020-05" db="EMBL/GenBank/DDBJ databases">
        <authorList>
            <person name="Chiriac C."/>
            <person name="Salcher M."/>
            <person name="Ghai R."/>
            <person name="Kavagutti S V."/>
        </authorList>
    </citation>
    <scope>NUCLEOTIDE SEQUENCE</scope>
</reference>
<evidence type="ECO:0000313" key="2">
    <source>
        <dbReference type="EMBL" id="CAB4706955.1"/>
    </source>
</evidence>
<dbReference type="PANTHER" id="PTHR48413">
    <property type="match status" value="1"/>
</dbReference>
<dbReference type="PANTHER" id="PTHR48413:SF1">
    <property type="entry name" value="PROTEIN HEAT-STRESS-ASSOCIATED 32"/>
    <property type="match status" value="1"/>
</dbReference>
<dbReference type="Gene3D" id="3.20.20.70">
    <property type="entry name" value="Aldolase class I"/>
    <property type="match status" value="1"/>
</dbReference>
<gene>
    <name evidence="2" type="ORF">UFOPK2399_01732</name>
</gene>
<organism evidence="2">
    <name type="scientific">freshwater metagenome</name>
    <dbReference type="NCBI Taxonomy" id="449393"/>
    <lineage>
        <taxon>unclassified sequences</taxon>
        <taxon>metagenomes</taxon>
        <taxon>ecological metagenomes</taxon>
    </lineage>
</organism>
<name>A0A6J6QCN4_9ZZZZ</name>
<comment type="similarity">
    <text evidence="1">Belongs to the phosphosulfolactate synthase family.</text>
</comment>
<dbReference type="InterPro" id="IPR013785">
    <property type="entry name" value="Aldolase_TIM"/>
</dbReference>
<dbReference type="SUPFAM" id="SSF102110">
    <property type="entry name" value="(2r)-phospho-3-sulfolactate synthase ComA"/>
    <property type="match status" value="1"/>
</dbReference>
<dbReference type="EMBL" id="CAEZXP010000007">
    <property type="protein sequence ID" value="CAB4706955.1"/>
    <property type="molecule type" value="Genomic_DNA"/>
</dbReference>
<dbReference type="Pfam" id="PF02679">
    <property type="entry name" value="ComA"/>
    <property type="match status" value="1"/>
</dbReference>
<dbReference type="InterPro" id="IPR036112">
    <property type="entry name" value="ComA_synth_sf"/>
</dbReference>
<sequence>MPGFNSASVSGFDLGITRSAGLTHVIDKGLGPRGWTDVLETSGAYIDIVKFGWGTSYVTPNLKAKIDVLKEKRVVVGGTFFEVVYAKNRLDDYKRWLTDLGLTHVEISDGTVDIPRERKLELIAEFARDFTVLSEVGSKDSAVEFAPEEWVQWIKEEKAAGAWKVITEAREGGTAGIFSSSGEMRTNLVDDIAGEIDLHDLVWEAPTKASQAWFIKHFGPEVNLGNIPPDEVIPLETLRLGLRGDTLKEVLLGSNAS</sequence>
<dbReference type="AlphaFoldDB" id="A0A6J6QCN4"/>
<evidence type="ECO:0000256" key="1">
    <source>
        <dbReference type="ARBA" id="ARBA00010424"/>
    </source>
</evidence>
<dbReference type="InterPro" id="IPR003830">
    <property type="entry name" value="ComA_synth"/>
</dbReference>
<protein>
    <submittedName>
        <fullName evidence="2">Unannotated protein</fullName>
    </submittedName>
</protein>